<gene>
    <name evidence="2" type="ORF">LY01_02306</name>
</gene>
<dbReference type="Proteomes" id="UP000239002">
    <property type="component" value="Unassembled WGS sequence"/>
</dbReference>
<evidence type="ECO:0000313" key="3">
    <source>
        <dbReference type="Proteomes" id="UP000239002"/>
    </source>
</evidence>
<comment type="caution">
    <text evidence="2">The sequence shown here is derived from an EMBL/GenBank/DDBJ whole genome shotgun (WGS) entry which is preliminary data.</text>
</comment>
<proteinExistence type="predicted"/>
<keyword evidence="1" id="KW-0472">Membrane</keyword>
<evidence type="ECO:0008006" key="4">
    <source>
        <dbReference type="Google" id="ProtNLM"/>
    </source>
</evidence>
<name>A0A2S6IIN0_9FLAO</name>
<sequence>MNAIILTKLLIDFGLVVLIWMVQIIIYPSFLHYTSEKLSVWHPLYTRKITSIVAPLMVAQLGLSVYIMVTQQTYSLFEIIDLLLIATNWLLTMLVFISLHEKIDLDSTDRDIQTKLVKYNWVRVILFCSIFMFNVIHICKYLN</sequence>
<protein>
    <recommendedName>
        <fullName evidence="4">DUF4149 domain-containing protein</fullName>
    </recommendedName>
</protein>
<keyword evidence="1" id="KW-1133">Transmembrane helix</keyword>
<keyword evidence="1" id="KW-0812">Transmembrane</keyword>
<dbReference type="RefSeq" id="WP_104515980.1">
    <property type="nucleotide sequence ID" value="NZ_MQVW01000002.1"/>
</dbReference>
<evidence type="ECO:0000313" key="2">
    <source>
        <dbReference type="EMBL" id="PPK94084.1"/>
    </source>
</evidence>
<accession>A0A2S6IIN0</accession>
<feature type="transmembrane region" description="Helical" evidence="1">
    <location>
        <begin position="49"/>
        <end position="69"/>
    </location>
</feature>
<reference evidence="2 3" key="1">
    <citation type="submission" date="2018-02" db="EMBL/GenBank/DDBJ databases">
        <title>Genomic Encyclopedia of Archaeal and Bacterial Type Strains, Phase II (KMG-II): from individual species to whole genera.</title>
        <authorList>
            <person name="Goeker M."/>
        </authorList>
    </citation>
    <scope>NUCLEOTIDE SEQUENCE [LARGE SCALE GENOMIC DNA]</scope>
    <source>
        <strain evidence="2 3">DSM 16809</strain>
    </source>
</reference>
<keyword evidence="3" id="KW-1185">Reference proteome</keyword>
<feature type="transmembrane region" description="Helical" evidence="1">
    <location>
        <begin position="76"/>
        <end position="99"/>
    </location>
</feature>
<dbReference type="AlphaFoldDB" id="A0A2S6IIN0"/>
<evidence type="ECO:0000256" key="1">
    <source>
        <dbReference type="SAM" id="Phobius"/>
    </source>
</evidence>
<organism evidence="2 3">
    <name type="scientific">Nonlabens xylanidelens</name>
    <dbReference type="NCBI Taxonomy" id="191564"/>
    <lineage>
        <taxon>Bacteria</taxon>
        <taxon>Pseudomonadati</taxon>
        <taxon>Bacteroidota</taxon>
        <taxon>Flavobacteriia</taxon>
        <taxon>Flavobacteriales</taxon>
        <taxon>Flavobacteriaceae</taxon>
        <taxon>Nonlabens</taxon>
    </lineage>
</organism>
<feature type="transmembrane region" description="Helical" evidence="1">
    <location>
        <begin position="9"/>
        <end position="29"/>
    </location>
</feature>
<dbReference type="EMBL" id="PTJE01000005">
    <property type="protein sequence ID" value="PPK94084.1"/>
    <property type="molecule type" value="Genomic_DNA"/>
</dbReference>
<feature type="transmembrane region" description="Helical" evidence="1">
    <location>
        <begin position="119"/>
        <end position="139"/>
    </location>
</feature>
<dbReference type="OrthoDB" id="883418at2"/>